<dbReference type="Proteomes" id="UP000648187">
    <property type="component" value="Unassembled WGS sequence"/>
</dbReference>
<dbReference type="Pfam" id="PF02949">
    <property type="entry name" value="7tm_6"/>
    <property type="match status" value="1"/>
</dbReference>
<keyword evidence="7 10" id="KW-0472">Membrane</keyword>
<organism evidence="11 12">
    <name type="scientific">Spodoptera exigua</name>
    <name type="common">Beet armyworm</name>
    <name type="synonym">Noctua fulgens</name>
    <dbReference type="NCBI Taxonomy" id="7107"/>
    <lineage>
        <taxon>Eukaryota</taxon>
        <taxon>Metazoa</taxon>
        <taxon>Ecdysozoa</taxon>
        <taxon>Arthropoda</taxon>
        <taxon>Hexapoda</taxon>
        <taxon>Insecta</taxon>
        <taxon>Pterygota</taxon>
        <taxon>Neoptera</taxon>
        <taxon>Endopterygota</taxon>
        <taxon>Lepidoptera</taxon>
        <taxon>Glossata</taxon>
        <taxon>Ditrysia</taxon>
        <taxon>Noctuoidea</taxon>
        <taxon>Noctuidae</taxon>
        <taxon>Amphipyrinae</taxon>
        <taxon>Spodoptera</taxon>
    </lineage>
</organism>
<comment type="caution">
    <text evidence="11">The sequence shown here is derived from an EMBL/GenBank/DDBJ whole genome shotgun (WGS) entry which is preliminary data.</text>
</comment>
<protein>
    <recommendedName>
        <fullName evidence="10">Odorant receptor</fullName>
    </recommendedName>
</protein>
<name>A0A835GN92_SPOEX</name>
<keyword evidence="9 10" id="KW-0807">Transducer</keyword>
<evidence type="ECO:0000313" key="12">
    <source>
        <dbReference type="Proteomes" id="UP000648187"/>
    </source>
</evidence>
<evidence type="ECO:0000313" key="11">
    <source>
        <dbReference type="EMBL" id="KAF9421258.1"/>
    </source>
</evidence>
<evidence type="ECO:0000256" key="6">
    <source>
        <dbReference type="ARBA" id="ARBA00022989"/>
    </source>
</evidence>
<dbReference type="GO" id="GO:0005549">
    <property type="term" value="F:odorant binding"/>
    <property type="evidence" value="ECO:0007669"/>
    <property type="project" value="InterPro"/>
</dbReference>
<keyword evidence="6 10" id="KW-1133">Transmembrane helix</keyword>
<dbReference type="EMBL" id="JACKWZ010000025">
    <property type="protein sequence ID" value="KAF9421258.1"/>
    <property type="molecule type" value="Genomic_DNA"/>
</dbReference>
<dbReference type="GO" id="GO:0007165">
    <property type="term" value="P:signal transduction"/>
    <property type="evidence" value="ECO:0007669"/>
    <property type="project" value="UniProtKB-KW"/>
</dbReference>
<dbReference type="GO" id="GO:0005886">
    <property type="term" value="C:plasma membrane"/>
    <property type="evidence" value="ECO:0007669"/>
    <property type="project" value="UniProtKB-SubCell"/>
</dbReference>
<evidence type="ECO:0000256" key="1">
    <source>
        <dbReference type="ARBA" id="ARBA00004651"/>
    </source>
</evidence>
<evidence type="ECO:0000256" key="7">
    <source>
        <dbReference type="ARBA" id="ARBA00023136"/>
    </source>
</evidence>
<keyword evidence="5 10" id="KW-0552">Olfaction</keyword>
<keyword evidence="2" id="KW-1003">Cell membrane</keyword>
<proteinExistence type="inferred from homology"/>
<keyword evidence="8 10" id="KW-0675">Receptor</keyword>
<feature type="transmembrane region" description="Helical" evidence="10">
    <location>
        <begin position="18"/>
        <end position="34"/>
    </location>
</feature>
<evidence type="ECO:0000256" key="2">
    <source>
        <dbReference type="ARBA" id="ARBA00022475"/>
    </source>
</evidence>
<dbReference type="GO" id="GO:0004984">
    <property type="term" value="F:olfactory receptor activity"/>
    <property type="evidence" value="ECO:0007669"/>
    <property type="project" value="InterPro"/>
</dbReference>
<evidence type="ECO:0000256" key="3">
    <source>
        <dbReference type="ARBA" id="ARBA00022606"/>
    </source>
</evidence>
<keyword evidence="4 10" id="KW-0812">Transmembrane</keyword>
<comment type="similarity">
    <text evidence="10">Belongs to the insect chemoreceptor superfamily. Heteromeric odorant receptor channel (TC 1.A.69) family.</text>
</comment>
<feature type="transmembrane region" description="Helical" evidence="10">
    <location>
        <begin position="79"/>
        <end position="100"/>
    </location>
</feature>
<evidence type="ECO:0000256" key="5">
    <source>
        <dbReference type="ARBA" id="ARBA00022725"/>
    </source>
</evidence>
<dbReference type="AlphaFoldDB" id="A0A835GN92"/>
<evidence type="ECO:0000256" key="10">
    <source>
        <dbReference type="RuleBase" id="RU351113"/>
    </source>
</evidence>
<evidence type="ECO:0000256" key="4">
    <source>
        <dbReference type="ARBA" id="ARBA00022692"/>
    </source>
</evidence>
<sequence>MWDQIRKFGLEYCDLPTMIWNVAVFLKVLTLNVYGKKKTEIPFIFYILVVVAALCYLYVYLVCMVWFVFVRSRETGDLVAAMVVLSLGISSEIGSLKLLYMFICIKDIRNLTDEFLEFDSHMVPGSRMYRNLVRYMRDVKKRAIFYWAVLMGNGCVYLIIPLLRPGRHLSEDMLVIYGLEPMYETPNYEIAWFMMTASIAIICYISSNVTAYFIVIIGYAESQMLSLSDEVTHVWEDAEKHFETLNLGLEFQDFDNKKMIKNDHVFKNLKYIIKRHATIKTLINQVEDVCSGPTAVGLTFLLLGLISELLGGLENTFLQLPFAFMQVGTDCFIGQRIMDAGEVFERAVYDCHWENFDPRNRKMVLLMLQISQKTSSISAGGMTKMSFRCLMGAMRVTYSAYTAFRSIM</sequence>
<gene>
    <name evidence="11" type="ORF">HW555_002730</name>
</gene>
<dbReference type="InterPro" id="IPR004117">
    <property type="entry name" value="7tm6_olfct_rcpt"/>
</dbReference>
<accession>A0A835GN92</accession>
<feature type="transmembrane region" description="Helical" evidence="10">
    <location>
        <begin position="43"/>
        <end position="67"/>
    </location>
</feature>
<evidence type="ECO:0000256" key="9">
    <source>
        <dbReference type="ARBA" id="ARBA00023224"/>
    </source>
</evidence>
<comment type="caution">
    <text evidence="10">Lacks conserved residue(s) required for the propagation of feature annotation.</text>
</comment>
<reference evidence="11" key="1">
    <citation type="submission" date="2020-08" db="EMBL/GenBank/DDBJ databases">
        <title>Spodoptera exigua strain:BAW_Kor-Di-RS1 Genome sequencing and assembly.</title>
        <authorList>
            <person name="Kim J."/>
            <person name="Nam H.Y."/>
            <person name="Kwon M."/>
            <person name="Choi J.H."/>
            <person name="Cho S.R."/>
            <person name="Kim G.-H."/>
        </authorList>
    </citation>
    <scope>NUCLEOTIDE SEQUENCE</scope>
    <source>
        <strain evidence="11">BAW_Kor-Di-RS1</strain>
        <tissue evidence="11">Whole-body</tissue>
    </source>
</reference>
<evidence type="ECO:0000256" key="8">
    <source>
        <dbReference type="ARBA" id="ARBA00023170"/>
    </source>
</evidence>
<dbReference type="PANTHER" id="PTHR21137">
    <property type="entry name" value="ODORANT RECEPTOR"/>
    <property type="match status" value="1"/>
</dbReference>
<feature type="transmembrane region" description="Helical" evidence="10">
    <location>
        <begin position="190"/>
        <end position="220"/>
    </location>
</feature>
<keyword evidence="3 10" id="KW-0716">Sensory transduction</keyword>
<feature type="transmembrane region" description="Helical" evidence="10">
    <location>
        <begin position="144"/>
        <end position="163"/>
    </location>
</feature>
<keyword evidence="12" id="KW-1185">Reference proteome</keyword>
<comment type="subcellular location">
    <subcellularLocation>
        <location evidence="1 10">Cell membrane</location>
        <topology evidence="1 10">Multi-pass membrane protein</topology>
    </subcellularLocation>
</comment>
<dbReference type="PANTHER" id="PTHR21137:SF35">
    <property type="entry name" value="ODORANT RECEPTOR 19A-RELATED"/>
    <property type="match status" value="1"/>
</dbReference>